<feature type="signal peptide" evidence="2">
    <location>
        <begin position="1"/>
        <end position="16"/>
    </location>
</feature>
<evidence type="ECO:0000256" key="1">
    <source>
        <dbReference type="SAM" id="MobiDB-lite"/>
    </source>
</evidence>
<feature type="region of interest" description="Disordered" evidence="1">
    <location>
        <begin position="1105"/>
        <end position="1132"/>
    </location>
</feature>
<feature type="compositionally biased region" description="Polar residues" evidence="1">
    <location>
        <begin position="169"/>
        <end position="207"/>
    </location>
</feature>
<proteinExistence type="predicted"/>
<dbReference type="EMBL" id="BGPR01000956">
    <property type="protein sequence ID" value="GBM41202.1"/>
    <property type="molecule type" value="Genomic_DNA"/>
</dbReference>
<accession>A0A4Y2FI85</accession>
<evidence type="ECO:0000313" key="4">
    <source>
        <dbReference type="Proteomes" id="UP000499080"/>
    </source>
</evidence>
<feature type="compositionally biased region" description="Polar residues" evidence="1">
    <location>
        <begin position="915"/>
        <end position="924"/>
    </location>
</feature>
<feature type="region of interest" description="Disordered" evidence="1">
    <location>
        <begin position="289"/>
        <end position="332"/>
    </location>
</feature>
<dbReference type="OrthoDB" id="6422992at2759"/>
<gene>
    <name evidence="3" type="ORF">AVEN_10245_1</name>
</gene>
<feature type="chain" id="PRO_5021249128" evidence="2">
    <location>
        <begin position="17"/>
        <end position="1315"/>
    </location>
</feature>
<protein>
    <submittedName>
        <fullName evidence="3">Uncharacterized protein</fullName>
    </submittedName>
</protein>
<reference evidence="3 4" key="1">
    <citation type="journal article" date="2019" name="Sci. Rep.">
        <title>Orb-weaving spider Araneus ventricosus genome elucidates the spidroin gene catalogue.</title>
        <authorList>
            <person name="Kono N."/>
            <person name="Nakamura H."/>
            <person name="Ohtoshi R."/>
            <person name="Moran D.A.P."/>
            <person name="Shinohara A."/>
            <person name="Yoshida Y."/>
            <person name="Fujiwara M."/>
            <person name="Mori M."/>
            <person name="Tomita M."/>
            <person name="Arakawa K."/>
        </authorList>
    </citation>
    <scope>NUCLEOTIDE SEQUENCE [LARGE SCALE GENOMIC DNA]</scope>
</reference>
<keyword evidence="4" id="KW-1185">Reference proteome</keyword>
<name>A0A4Y2FI85_ARAVE</name>
<feature type="compositionally biased region" description="Basic and acidic residues" evidence="1">
    <location>
        <begin position="71"/>
        <end position="82"/>
    </location>
</feature>
<dbReference type="Proteomes" id="UP000499080">
    <property type="component" value="Unassembled WGS sequence"/>
</dbReference>
<organism evidence="3 4">
    <name type="scientific">Araneus ventricosus</name>
    <name type="common">Orbweaver spider</name>
    <name type="synonym">Epeira ventricosa</name>
    <dbReference type="NCBI Taxonomy" id="182803"/>
    <lineage>
        <taxon>Eukaryota</taxon>
        <taxon>Metazoa</taxon>
        <taxon>Ecdysozoa</taxon>
        <taxon>Arthropoda</taxon>
        <taxon>Chelicerata</taxon>
        <taxon>Arachnida</taxon>
        <taxon>Araneae</taxon>
        <taxon>Araneomorphae</taxon>
        <taxon>Entelegynae</taxon>
        <taxon>Araneoidea</taxon>
        <taxon>Araneidae</taxon>
        <taxon>Araneus</taxon>
    </lineage>
</organism>
<evidence type="ECO:0000256" key="2">
    <source>
        <dbReference type="SAM" id="SignalP"/>
    </source>
</evidence>
<keyword evidence="2" id="KW-0732">Signal</keyword>
<sequence>MKWYFIIFAIIVVSESAKKNSISRLSIPLKSRAQNGYLRWLKQDTSPLKLPGVANGIQRVIKRAMRDLRVPFRANRPADNRPMRQSPQHGQTPIKAFSHPKLQPVLLSEVQSQQQQRYYPDYGTNHGSRQQSTRTHNRYNQQEQSRLQPPRRPMRLPNNDGMPRHPPMYNSQNSNSAAQQRAPFRQSSAASIPVPSLQSNPSLNRFPQNINGKAINPTPQMHGHPQKNRVIDVYHHIPVTQRPNHNMHPNVPLLHESQPLVSSHSQPSIQKFTSQANRPMSPGFISSEPVKHHHNHRQSQPGIAPQRFPGSEHQNANRFPPRSFPGSYKNENTNQRLPVVPPPNFHFQKENPFGQINPFGNLNKHQNIQKVNTEIVGDDPYDTVEDDDDQYKSGSQNIEESHLQINRPKVPLRDFVSDDELRVVHTVEENPLNKTGTVKKYWDFRQENFGLTSSQTSKATALEKSNISPVLAVSDQSKIYQDVKPVVMPHMKENINLETKLSNGFSDLVRTIKPERLPAINDEKNMKYKNISKEFYHIDNKPKLAFEPIVDLPPQFMSIETSSIEQSTRSSAADSVNVPNLQNHKMHSDHNKNNFESSSVPGPTISSNFLERIPIVVVNKSSEPEHTQNPKYLPDIHQNHNGNTNSDPVLQWSHDIKYIPAEIFRKNSTMNTENGYHNLRDSFSDVSSLKAPETLPDHSVAPFGINVRNKAQYQKFEDTTTSAEYPIDVEDESSETEPRKYFRGPQHINNNWTIFEELPVTNFAYRRLISTSIPYFSSWIASATTAMPHETVTRHMLQDNSQSMSRKIINAWNLANKVLGRRNNTRLLYPSLASSTEKPEFKRLKFTYSPLPRTSAERASDVLVNNSSKRFFNFRTGTTQSVLDSLISAESKFTENTPKSSELPITDESKEFDKTTSSPRSNERFSFNITSNANRALERINARRNQSMASKGDKRPYYINLKPVTRPYSSSVTNYPAVVSSENNTNPSSVFTVQMTTKSPDVSSTQKYINPSAVFSTQKYTNPPAVFSTQKYTTPPAAFSTQKYTNPPVVISTQKYTNPPVVSSTQKYTNPPAVFSAQKYKTTESESKHKSSFVTESTVRKFTLAKHKPMFSSPTTSPKRESTTEKTPSTKGYRKIGLSTMYATPPTLPILSTAFEDEVTTPPNTEGFSTEPNTESIIGATLDEYVNPTEIDEIEAVTETEKHYATKLPASPLPNNNSIHETATEMIDQEQLIVDTLKSTKIKMQEMMSKGLRHLMPMVMGLSSDVSISSDCTFSLLRWLRGIRGLEQWAIKKSVRVCKPQHPYLDKNLSLRKTD</sequence>
<feature type="compositionally biased region" description="Polar residues" evidence="1">
    <location>
        <begin position="125"/>
        <end position="145"/>
    </location>
</feature>
<feature type="region of interest" description="Disordered" evidence="1">
    <location>
        <begin position="109"/>
        <end position="207"/>
    </location>
</feature>
<feature type="region of interest" description="Disordered" evidence="1">
    <location>
        <begin position="71"/>
        <end position="95"/>
    </location>
</feature>
<feature type="region of interest" description="Disordered" evidence="1">
    <location>
        <begin position="893"/>
        <end position="924"/>
    </location>
</feature>
<comment type="caution">
    <text evidence="3">The sequence shown here is derived from an EMBL/GenBank/DDBJ whole genome shotgun (WGS) entry which is preliminary data.</text>
</comment>
<evidence type="ECO:0000313" key="3">
    <source>
        <dbReference type="EMBL" id="GBM41202.1"/>
    </source>
</evidence>